<evidence type="ECO:0000256" key="1">
    <source>
        <dbReference type="SAM" id="SignalP"/>
    </source>
</evidence>
<keyword evidence="3" id="KW-1185">Reference proteome</keyword>
<proteinExistence type="predicted"/>
<accession>A0ABU3EHG1</accession>
<organism evidence="2 3">
    <name type="scientific">Paracoccus broussonetiae</name>
    <dbReference type="NCBI Taxonomy" id="3075834"/>
    <lineage>
        <taxon>Bacteria</taxon>
        <taxon>Pseudomonadati</taxon>
        <taxon>Pseudomonadota</taxon>
        <taxon>Alphaproteobacteria</taxon>
        <taxon>Rhodobacterales</taxon>
        <taxon>Paracoccaceae</taxon>
        <taxon>Paracoccus</taxon>
    </lineage>
</organism>
<protein>
    <submittedName>
        <fullName evidence="2">Uncharacterized protein</fullName>
    </submittedName>
</protein>
<comment type="caution">
    <text evidence="2">The sequence shown here is derived from an EMBL/GenBank/DDBJ whole genome shotgun (WGS) entry which is preliminary data.</text>
</comment>
<gene>
    <name evidence="2" type="ORF">RM190_17525</name>
</gene>
<dbReference type="Proteomes" id="UP001251085">
    <property type="component" value="Unassembled WGS sequence"/>
</dbReference>
<dbReference type="RefSeq" id="WP_311760766.1">
    <property type="nucleotide sequence ID" value="NZ_JAVRQI010000014.1"/>
</dbReference>
<evidence type="ECO:0000313" key="3">
    <source>
        <dbReference type="Proteomes" id="UP001251085"/>
    </source>
</evidence>
<feature type="signal peptide" evidence="1">
    <location>
        <begin position="1"/>
        <end position="22"/>
    </location>
</feature>
<keyword evidence="1" id="KW-0732">Signal</keyword>
<feature type="chain" id="PRO_5045571624" evidence="1">
    <location>
        <begin position="23"/>
        <end position="98"/>
    </location>
</feature>
<name>A0ABU3EHG1_9RHOB</name>
<sequence length="98" mass="10589">MLKLLLTLASGIAILSVVSAQAQDRELRIDCGATDVIMSADQALIVKENTEMTAEEIAKRTCEIFKDIDASAYTEPTDVTVKMPSGAEVKAKMQVSQK</sequence>
<reference evidence="3" key="1">
    <citation type="submission" date="2023-07" db="EMBL/GenBank/DDBJ databases">
        <title>Characterization of two Paracoccaceae strains isolated from Phycosphere and proposal of Xinfangfangia lacusdiani sp. nov.</title>
        <authorList>
            <person name="Deng Y."/>
            <person name="Zhang Y.Q."/>
        </authorList>
    </citation>
    <scope>NUCLEOTIDE SEQUENCE [LARGE SCALE GENOMIC DNA]</scope>
    <source>
        <strain evidence="3">CPCC 101403</strain>
    </source>
</reference>
<dbReference type="EMBL" id="JAVRQI010000014">
    <property type="protein sequence ID" value="MDT1063675.1"/>
    <property type="molecule type" value="Genomic_DNA"/>
</dbReference>
<evidence type="ECO:0000313" key="2">
    <source>
        <dbReference type="EMBL" id="MDT1063675.1"/>
    </source>
</evidence>